<dbReference type="SUPFAM" id="SSF110997">
    <property type="entry name" value="Sporulation related repeat"/>
    <property type="match status" value="1"/>
</dbReference>
<dbReference type="GO" id="GO:0042834">
    <property type="term" value="F:peptidoglycan binding"/>
    <property type="evidence" value="ECO:0007669"/>
    <property type="project" value="InterPro"/>
</dbReference>
<dbReference type="InterPro" id="IPR007730">
    <property type="entry name" value="SPOR-like_dom"/>
</dbReference>
<evidence type="ECO:0000259" key="2">
    <source>
        <dbReference type="PROSITE" id="PS51724"/>
    </source>
</evidence>
<dbReference type="Proteomes" id="UP000293671">
    <property type="component" value="Unassembled WGS sequence"/>
</dbReference>
<sequence>MLLRSLFLLLLVANLGFLAWRTGWLEPVTSAVGLPGPGDGREPQRMAQQLQPQAIKLLAAPPSATVVPADSQPAATPDAAASEPLSDAQRAASSATACLEAGPFGSAERAPVETALRGVQPAVRWEWREAVPGWWLAMGPFPDREAMRNRREELLRRGVTPETVSSGPLLLLVLGRYAQRGEADAQLAALNARGVRSARVLAPPGSGEAQYLLRVPAANAEQQEQLQALTREQSSAHRFAACAPGNGG</sequence>
<reference evidence="3 4" key="1">
    <citation type="submission" date="2019-02" db="EMBL/GenBank/DDBJ databases">
        <title>Genomic Encyclopedia of Type Strains, Phase IV (KMG-IV): sequencing the most valuable type-strain genomes for metagenomic binning, comparative biology and taxonomic classification.</title>
        <authorList>
            <person name="Goeker M."/>
        </authorList>
    </citation>
    <scope>NUCLEOTIDE SEQUENCE [LARGE SCALE GENOMIC DNA]</scope>
    <source>
        <strain evidence="3 4">DSM 19570</strain>
    </source>
</reference>
<evidence type="ECO:0000256" key="1">
    <source>
        <dbReference type="SAM" id="MobiDB-lite"/>
    </source>
</evidence>
<dbReference type="PROSITE" id="PS51724">
    <property type="entry name" value="SPOR"/>
    <property type="match status" value="1"/>
</dbReference>
<dbReference type="Gene3D" id="3.30.70.1070">
    <property type="entry name" value="Sporulation related repeat"/>
    <property type="match status" value="1"/>
</dbReference>
<dbReference type="RefSeq" id="WP_130431057.1">
    <property type="nucleotide sequence ID" value="NZ_SHKP01000005.1"/>
</dbReference>
<protein>
    <submittedName>
        <fullName evidence="3">Sporulation related protein</fullName>
    </submittedName>
</protein>
<dbReference type="InterPro" id="IPR036680">
    <property type="entry name" value="SPOR-like_sf"/>
</dbReference>
<dbReference type="OrthoDB" id="9153162at2"/>
<dbReference type="Pfam" id="PF05036">
    <property type="entry name" value="SPOR"/>
    <property type="match status" value="1"/>
</dbReference>
<dbReference type="EMBL" id="SHKP01000005">
    <property type="protein sequence ID" value="RZU00610.1"/>
    <property type="molecule type" value="Genomic_DNA"/>
</dbReference>
<evidence type="ECO:0000313" key="4">
    <source>
        <dbReference type="Proteomes" id="UP000293671"/>
    </source>
</evidence>
<proteinExistence type="predicted"/>
<organism evidence="3 4">
    <name type="scientific">Rivibacter subsaxonicus</name>
    <dbReference type="NCBI Taxonomy" id="457575"/>
    <lineage>
        <taxon>Bacteria</taxon>
        <taxon>Pseudomonadati</taxon>
        <taxon>Pseudomonadota</taxon>
        <taxon>Betaproteobacteria</taxon>
        <taxon>Burkholderiales</taxon>
        <taxon>Rivibacter</taxon>
    </lineage>
</organism>
<feature type="region of interest" description="Disordered" evidence="1">
    <location>
        <begin position="65"/>
        <end position="87"/>
    </location>
</feature>
<evidence type="ECO:0000313" key="3">
    <source>
        <dbReference type="EMBL" id="RZU00610.1"/>
    </source>
</evidence>
<accession>A0A4Q7VVF4</accession>
<feature type="domain" description="SPOR" evidence="2">
    <location>
        <begin position="128"/>
        <end position="203"/>
    </location>
</feature>
<comment type="caution">
    <text evidence="3">The sequence shown here is derived from an EMBL/GenBank/DDBJ whole genome shotgun (WGS) entry which is preliminary data.</text>
</comment>
<gene>
    <name evidence="3" type="ORF">EV670_1321</name>
</gene>
<dbReference type="AlphaFoldDB" id="A0A4Q7VVF4"/>
<keyword evidence="4" id="KW-1185">Reference proteome</keyword>
<name>A0A4Q7VVF4_9BURK</name>